<reference evidence="2" key="1">
    <citation type="journal article" date="2012" name="PLoS ONE">
        <title>Gene sets for utilization of primary and secondary nutrition supplies in the distal gut of endangered iberian lynx.</title>
        <authorList>
            <person name="Alcaide M."/>
            <person name="Messina E."/>
            <person name="Richter M."/>
            <person name="Bargiela R."/>
            <person name="Peplies J."/>
            <person name="Huws S.A."/>
            <person name="Newbold C.J."/>
            <person name="Golyshin P.N."/>
            <person name="Simon M.A."/>
            <person name="Lopez G."/>
            <person name="Yakimov M.M."/>
            <person name="Ferrer M."/>
        </authorList>
    </citation>
    <scope>NUCLEOTIDE SEQUENCE</scope>
</reference>
<keyword evidence="1" id="KW-0812">Transmembrane</keyword>
<sequence>MSGPCETVRLLLARVAWVVEIIHRPVWTYVRVCVCVCMCAWECVLLLLRPKQR</sequence>
<name>J9FZP0_9ZZZZ</name>
<evidence type="ECO:0000256" key="1">
    <source>
        <dbReference type="SAM" id="Phobius"/>
    </source>
</evidence>
<keyword evidence="1" id="KW-1133">Transmembrane helix</keyword>
<feature type="transmembrane region" description="Helical" evidence="1">
    <location>
        <begin position="26"/>
        <end position="48"/>
    </location>
</feature>
<organism evidence="2">
    <name type="scientific">gut metagenome</name>
    <dbReference type="NCBI Taxonomy" id="749906"/>
    <lineage>
        <taxon>unclassified sequences</taxon>
        <taxon>metagenomes</taxon>
        <taxon>organismal metagenomes</taxon>
    </lineage>
</organism>
<gene>
    <name evidence="2" type="ORF">EVA_19069</name>
</gene>
<proteinExistence type="predicted"/>
<comment type="caution">
    <text evidence="2">The sequence shown here is derived from an EMBL/GenBank/DDBJ whole genome shotgun (WGS) entry which is preliminary data.</text>
</comment>
<dbReference type="EMBL" id="AMCI01007319">
    <property type="protein sequence ID" value="EJW92824.1"/>
    <property type="molecule type" value="Genomic_DNA"/>
</dbReference>
<dbReference type="AlphaFoldDB" id="J9FZP0"/>
<evidence type="ECO:0000313" key="2">
    <source>
        <dbReference type="EMBL" id="EJW92824.1"/>
    </source>
</evidence>
<accession>J9FZP0</accession>
<protein>
    <submittedName>
        <fullName evidence="2">Uncharacterized protein</fullName>
    </submittedName>
</protein>
<keyword evidence="1" id="KW-0472">Membrane</keyword>